<sequence>MHLVNLTMSDRQVGSNSFFRRTEHVRQWASFSFLFLSRPRKGRLRGAHHLDQAYQYHQVLVKALLLNCWKQGVL</sequence>
<organism evidence="1 2">
    <name type="scientific">Opisthorchis viverrini</name>
    <name type="common">Southeast Asian liver fluke</name>
    <dbReference type="NCBI Taxonomy" id="6198"/>
    <lineage>
        <taxon>Eukaryota</taxon>
        <taxon>Metazoa</taxon>
        <taxon>Spiralia</taxon>
        <taxon>Lophotrochozoa</taxon>
        <taxon>Platyhelminthes</taxon>
        <taxon>Trematoda</taxon>
        <taxon>Digenea</taxon>
        <taxon>Opisthorchiida</taxon>
        <taxon>Opisthorchiata</taxon>
        <taxon>Opisthorchiidae</taxon>
        <taxon>Opisthorchis</taxon>
    </lineage>
</organism>
<evidence type="ECO:0000313" key="2">
    <source>
        <dbReference type="Proteomes" id="UP000054324"/>
    </source>
</evidence>
<accession>A0A075A2H2</accession>
<dbReference type="Proteomes" id="UP000054324">
    <property type="component" value="Unassembled WGS sequence"/>
</dbReference>
<reference evidence="1 2" key="1">
    <citation type="submission" date="2013-11" db="EMBL/GenBank/DDBJ databases">
        <title>Opisthorchis viverrini - life in the bile duct.</title>
        <authorList>
            <person name="Young N.D."/>
            <person name="Nagarajan N."/>
            <person name="Lin S.J."/>
            <person name="Korhonen P.K."/>
            <person name="Jex A.R."/>
            <person name="Hall R.S."/>
            <person name="Safavi-Hemami H."/>
            <person name="Kaewkong W."/>
            <person name="Bertrand D."/>
            <person name="Gao S."/>
            <person name="Seet Q."/>
            <person name="Wongkham S."/>
            <person name="Teh B.T."/>
            <person name="Wongkham C."/>
            <person name="Intapan P.M."/>
            <person name="Maleewong W."/>
            <person name="Yang X."/>
            <person name="Hu M."/>
            <person name="Wang Z."/>
            <person name="Hofmann A."/>
            <person name="Sternberg P.W."/>
            <person name="Tan P."/>
            <person name="Wang J."/>
            <person name="Gasser R.B."/>
        </authorList>
    </citation>
    <scope>NUCLEOTIDE SEQUENCE [LARGE SCALE GENOMIC DNA]</scope>
</reference>
<protein>
    <submittedName>
        <fullName evidence="1">Uncharacterized protein</fullName>
    </submittedName>
</protein>
<dbReference type="AlphaFoldDB" id="A0A075A2H2"/>
<keyword evidence="2" id="KW-1185">Reference proteome</keyword>
<name>A0A075A2H2_OPIVI</name>
<dbReference type="CTD" id="20314542"/>
<dbReference type="KEGG" id="ovi:T265_00354"/>
<dbReference type="GeneID" id="20314542"/>
<dbReference type="RefSeq" id="XP_009162363.1">
    <property type="nucleotide sequence ID" value="XM_009164099.1"/>
</dbReference>
<proteinExistence type="predicted"/>
<evidence type="ECO:0000313" key="1">
    <source>
        <dbReference type="EMBL" id="KER33918.1"/>
    </source>
</evidence>
<gene>
    <name evidence="1" type="ORF">T265_00354</name>
</gene>
<dbReference type="EMBL" id="KL596621">
    <property type="protein sequence ID" value="KER33918.1"/>
    <property type="molecule type" value="Genomic_DNA"/>
</dbReference>